<comment type="caution">
    <text evidence="2">The sequence shown here is derived from an EMBL/GenBank/DDBJ whole genome shotgun (WGS) entry which is preliminary data.</text>
</comment>
<evidence type="ECO:0000313" key="3">
    <source>
        <dbReference type="Proteomes" id="UP000222106"/>
    </source>
</evidence>
<protein>
    <submittedName>
        <fullName evidence="2">Uncharacterized protein</fullName>
    </submittedName>
</protein>
<gene>
    <name evidence="2" type="ORF">ATJ97_2586</name>
</gene>
<name>A0A2A9EN86_9MICO</name>
<keyword evidence="3" id="KW-1185">Reference proteome</keyword>
<dbReference type="RefSeq" id="WP_098484054.1">
    <property type="nucleotide sequence ID" value="NZ_PDJI01000004.1"/>
</dbReference>
<keyword evidence="1" id="KW-1133">Transmembrane helix</keyword>
<evidence type="ECO:0000256" key="1">
    <source>
        <dbReference type="SAM" id="Phobius"/>
    </source>
</evidence>
<dbReference type="AlphaFoldDB" id="A0A2A9EN86"/>
<keyword evidence="1" id="KW-0812">Transmembrane</keyword>
<feature type="transmembrane region" description="Helical" evidence="1">
    <location>
        <begin position="12"/>
        <end position="34"/>
    </location>
</feature>
<evidence type="ECO:0000313" key="2">
    <source>
        <dbReference type="EMBL" id="PFG40066.1"/>
    </source>
</evidence>
<dbReference type="OrthoDB" id="3268584at2"/>
<dbReference type="Proteomes" id="UP000222106">
    <property type="component" value="Unassembled WGS sequence"/>
</dbReference>
<keyword evidence="1" id="KW-0472">Membrane</keyword>
<accession>A0A2A9EN86</accession>
<dbReference type="EMBL" id="PDJI01000004">
    <property type="protein sequence ID" value="PFG40066.1"/>
    <property type="molecule type" value="Genomic_DNA"/>
</dbReference>
<proteinExistence type="predicted"/>
<organism evidence="2 3">
    <name type="scientific">Georgenia soli</name>
    <dbReference type="NCBI Taxonomy" id="638953"/>
    <lineage>
        <taxon>Bacteria</taxon>
        <taxon>Bacillati</taxon>
        <taxon>Actinomycetota</taxon>
        <taxon>Actinomycetes</taxon>
        <taxon>Micrococcales</taxon>
        <taxon>Bogoriellaceae</taxon>
        <taxon>Georgenia</taxon>
    </lineage>
</organism>
<sequence length="157" mass="18038">MSPDVDLLAPEAYAWWVPALGVLLLLLVAAWYVFVHRWTDPARVAERARQRRAPVPMTNNIRQRFAAEVDEHHERYREGEYDLRELHLELSRTMREFASERIGTDVRAWTRGDVAGYDPTRRIGGLLAQWEEPSFAVRSDAEAASSAAHAKEVIAQW</sequence>
<reference evidence="2 3" key="1">
    <citation type="submission" date="2017-10" db="EMBL/GenBank/DDBJ databases">
        <title>Sequencing the genomes of 1000 actinobacteria strains.</title>
        <authorList>
            <person name="Klenk H.-P."/>
        </authorList>
    </citation>
    <scope>NUCLEOTIDE SEQUENCE [LARGE SCALE GENOMIC DNA]</scope>
    <source>
        <strain evidence="2 3">DSM 21838</strain>
    </source>
</reference>